<dbReference type="SUPFAM" id="SSF109854">
    <property type="entry name" value="DinB/YfiT-like putative metalloenzymes"/>
    <property type="match status" value="1"/>
</dbReference>
<name>K9ZZU7_DEIPD</name>
<organism evidence="2 3">
    <name type="scientific">Deinococcus peraridilitoris (strain DSM 19664 / LMG 22246 / CIP 109416 / KR-200)</name>
    <dbReference type="NCBI Taxonomy" id="937777"/>
    <lineage>
        <taxon>Bacteria</taxon>
        <taxon>Thermotogati</taxon>
        <taxon>Deinococcota</taxon>
        <taxon>Deinococci</taxon>
        <taxon>Deinococcales</taxon>
        <taxon>Deinococcaceae</taxon>
        <taxon>Deinococcus</taxon>
    </lineage>
</organism>
<evidence type="ECO:0000259" key="1">
    <source>
        <dbReference type="Pfam" id="PF12867"/>
    </source>
</evidence>
<dbReference type="PATRIC" id="fig|937777.3.peg.721"/>
<gene>
    <name evidence="2" type="ordered locus">Deipe_0716</name>
</gene>
<feature type="domain" description="DinB-like" evidence="1">
    <location>
        <begin position="14"/>
        <end position="156"/>
    </location>
</feature>
<dbReference type="OrthoDB" id="68440at2"/>
<dbReference type="Gene3D" id="1.20.120.450">
    <property type="entry name" value="dinb family like domain"/>
    <property type="match status" value="1"/>
</dbReference>
<dbReference type="Pfam" id="PF12867">
    <property type="entry name" value="DinB_2"/>
    <property type="match status" value="1"/>
</dbReference>
<accession>K9ZZU7</accession>
<dbReference type="EMBL" id="CP003382">
    <property type="protein sequence ID" value="AFZ66295.1"/>
    <property type="molecule type" value="Genomic_DNA"/>
</dbReference>
<dbReference type="STRING" id="937777.Deipe_0716"/>
<proteinExistence type="predicted"/>
<protein>
    <recommendedName>
        <fullName evidence="1">DinB-like domain-containing protein</fullName>
    </recommendedName>
</protein>
<evidence type="ECO:0000313" key="3">
    <source>
        <dbReference type="Proteomes" id="UP000010467"/>
    </source>
</evidence>
<dbReference type="InterPro" id="IPR024775">
    <property type="entry name" value="DinB-like"/>
</dbReference>
<dbReference type="RefSeq" id="WP_015234605.1">
    <property type="nucleotide sequence ID" value="NC_019793.1"/>
</dbReference>
<keyword evidence="3" id="KW-1185">Reference proteome</keyword>
<reference evidence="3" key="1">
    <citation type="submission" date="2012-03" db="EMBL/GenBank/DDBJ databases">
        <title>Complete sequence of chromosome of Deinococcus peraridilitoris DSM 19664.</title>
        <authorList>
            <person name="Lucas S."/>
            <person name="Copeland A."/>
            <person name="Lapidus A."/>
            <person name="Glavina del Rio T."/>
            <person name="Dalin E."/>
            <person name="Tice H."/>
            <person name="Bruce D."/>
            <person name="Goodwin L."/>
            <person name="Pitluck S."/>
            <person name="Peters L."/>
            <person name="Mikhailova N."/>
            <person name="Lu M."/>
            <person name="Kyrpides N."/>
            <person name="Mavromatis K."/>
            <person name="Ivanova N."/>
            <person name="Brettin T."/>
            <person name="Detter J.C."/>
            <person name="Han C."/>
            <person name="Larimer F."/>
            <person name="Land M."/>
            <person name="Hauser L."/>
            <person name="Markowitz V."/>
            <person name="Cheng J.-F."/>
            <person name="Hugenholtz P."/>
            <person name="Woyke T."/>
            <person name="Wu D."/>
            <person name="Pukall R."/>
            <person name="Steenblock K."/>
            <person name="Brambilla E."/>
            <person name="Klenk H.-P."/>
            <person name="Eisen J.A."/>
        </authorList>
    </citation>
    <scope>NUCLEOTIDE SEQUENCE [LARGE SCALE GENOMIC DNA]</scope>
    <source>
        <strain evidence="3">DSM 19664 / LMG 22246 / CIP 109416 / KR-200</strain>
    </source>
</reference>
<dbReference type="KEGG" id="dpd:Deipe_0716"/>
<sequence>MPHEATRQLLWRALSQEFAAFQDVAQTCSPAAFHRQPDQGHSIAWHVLHIVDWSRCVVQPGLNGVNPALRYAYLGFEDAEFTKSVFGPSVACITDPQDVIVNALNTVSTDTLRFIEEAPAERFSPHATWPTLTRPRAVIDGLLYHVRHTAYHRGQMQFALKHSGSLL</sequence>
<dbReference type="HOGENOM" id="CLU_1683673_0_0_0"/>
<dbReference type="AlphaFoldDB" id="K9ZZU7"/>
<dbReference type="InterPro" id="IPR034660">
    <property type="entry name" value="DinB/YfiT-like"/>
</dbReference>
<evidence type="ECO:0000313" key="2">
    <source>
        <dbReference type="EMBL" id="AFZ66295.1"/>
    </source>
</evidence>
<dbReference type="Proteomes" id="UP000010467">
    <property type="component" value="Chromosome"/>
</dbReference>